<sequence>MPNDQLSLKFLFEFFLDSSRIKILAAVDYVKCHQKRNFNEYTSQYSQYAFSASNTKELTIKLWSGDTVLPEMTTKSNVRPILLFNCSVLPRISTSTHRSSRSTHLLDIKEKSQLRILGFLRQQQSRAFDRLWSNINDRRLFYHAGLANFRVESPLARGSPDAATSTWWDLEGGRHKIYGEFALNVANHSVERSFAVPSNPLMISFPVCPSHPSHLHGLKITNAGRLGSAITTSHSFLSKSKSLSSRGQSFEQLRIAICSEAATALTAAAAKVAALSSRSTNSEATLTPG</sequence>
<reference evidence="1" key="1">
    <citation type="journal article" date="2020" name="G3 (Bethesda)">
        <title>High-Quality Assemblies for Three Invasive Social Wasps from the &lt;i&gt;Vespula&lt;/i&gt; Genus.</title>
        <authorList>
            <person name="Harrop T.W.R."/>
            <person name="Guhlin J."/>
            <person name="McLaughlin G.M."/>
            <person name="Permina E."/>
            <person name="Stockwell P."/>
            <person name="Gilligan J."/>
            <person name="Le Lec M.F."/>
            <person name="Gruber M.A.M."/>
            <person name="Quinn O."/>
            <person name="Lovegrove M."/>
            <person name="Duncan E.J."/>
            <person name="Remnant E.J."/>
            <person name="Van Eeckhoven J."/>
            <person name="Graham B."/>
            <person name="Knapp R.A."/>
            <person name="Langford K.W."/>
            <person name="Kronenberg Z."/>
            <person name="Press M.O."/>
            <person name="Eacker S.M."/>
            <person name="Wilson-Rankin E.E."/>
            <person name="Purcell J."/>
            <person name="Lester P.J."/>
            <person name="Dearden P.K."/>
        </authorList>
    </citation>
    <scope>NUCLEOTIDE SEQUENCE</scope>
    <source>
        <strain evidence="1">Linc-1</strain>
    </source>
</reference>
<comment type="caution">
    <text evidence="1">The sequence shown here is derived from an EMBL/GenBank/DDBJ whole genome shotgun (WGS) entry which is preliminary data.</text>
</comment>
<dbReference type="AlphaFoldDB" id="A0A834JNV6"/>
<accession>A0A834JNV6</accession>
<evidence type="ECO:0000313" key="2">
    <source>
        <dbReference type="Proteomes" id="UP000617340"/>
    </source>
</evidence>
<dbReference type="Proteomes" id="UP000617340">
    <property type="component" value="Unassembled WGS sequence"/>
</dbReference>
<proteinExistence type="predicted"/>
<evidence type="ECO:0000313" key="1">
    <source>
        <dbReference type="EMBL" id="KAF7392063.1"/>
    </source>
</evidence>
<keyword evidence="2" id="KW-1185">Reference proteome</keyword>
<protein>
    <submittedName>
        <fullName evidence="1">Uncharacterized protein</fullName>
    </submittedName>
</protein>
<name>A0A834JNV6_VESGE</name>
<gene>
    <name evidence="1" type="ORF">HZH68_011606</name>
</gene>
<organism evidence="1 2">
    <name type="scientific">Vespula germanica</name>
    <name type="common">German yellow jacket</name>
    <name type="synonym">Paravespula germanica</name>
    <dbReference type="NCBI Taxonomy" id="30212"/>
    <lineage>
        <taxon>Eukaryota</taxon>
        <taxon>Metazoa</taxon>
        <taxon>Ecdysozoa</taxon>
        <taxon>Arthropoda</taxon>
        <taxon>Hexapoda</taxon>
        <taxon>Insecta</taxon>
        <taxon>Pterygota</taxon>
        <taxon>Neoptera</taxon>
        <taxon>Endopterygota</taxon>
        <taxon>Hymenoptera</taxon>
        <taxon>Apocrita</taxon>
        <taxon>Aculeata</taxon>
        <taxon>Vespoidea</taxon>
        <taxon>Vespidae</taxon>
        <taxon>Vespinae</taxon>
        <taxon>Vespula</taxon>
    </lineage>
</organism>
<dbReference type="EMBL" id="JACSDZ010000011">
    <property type="protein sequence ID" value="KAF7392063.1"/>
    <property type="molecule type" value="Genomic_DNA"/>
</dbReference>